<organism evidence="2 3">
    <name type="scientific">Planobispora rosea</name>
    <dbReference type="NCBI Taxonomy" id="35762"/>
    <lineage>
        <taxon>Bacteria</taxon>
        <taxon>Bacillati</taxon>
        <taxon>Actinomycetota</taxon>
        <taxon>Actinomycetes</taxon>
        <taxon>Streptosporangiales</taxon>
        <taxon>Streptosporangiaceae</taxon>
        <taxon>Planobispora</taxon>
    </lineage>
</organism>
<dbReference type="EMBL" id="BOOI01000020">
    <property type="protein sequence ID" value="GIH84051.1"/>
    <property type="molecule type" value="Genomic_DNA"/>
</dbReference>
<dbReference type="Proteomes" id="UP000655044">
    <property type="component" value="Unassembled WGS sequence"/>
</dbReference>
<name>A0A8J3S187_PLARO</name>
<sequence length="194" mass="19794">MLLLGVLWLVLAPACLWFLVRGRGLTRAGALLALTGLEAATIWLDAGARPRTPLAQPAPGSAGSTDPIGSGDSIGSMGSAPFTGTAVPCLGRPPVPERAELITRENGVRAVTLSWTAAPDECATASVVLRHRNHRIKVWLSGGPDGPPSPGARTVPVTVSDGVASARVRIAPPLPGGAGLTTVDGRTGRPIALR</sequence>
<proteinExistence type="predicted"/>
<evidence type="ECO:0000313" key="3">
    <source>
        <dbReference type="Proteomes" id="UP000655044"/>
    </source>
</evidence>
<feature type="compositionally biased region" description="Low complexity" evidence="1">
    <location>
        <begin position="63"/>
        <end position="75"/>
    </location>
</feature>
<comment type="caution">
    <text evidence="2">The sequence shown here is derived from an EMBL/GenBank/DDBJ whole genome shotgun (WGS) entry which is preliminary data.</text>
</comment>
<dbReference type="RefSeq" id="WP_189241987.1">
    <property type="nucleotide sequence ID" value="NZ_BMQP01000007.1"/>
</dbReference>
<keyword evidence="3" id="KW-1185">Reference proteome</keyword>
<evidence type="ECO:0000256" key="1">
    <source>
        <dbReference type="SAM" id="MobiDB-lite"/>
    </source>
</evidence>
<protein>
    <submittedName>
        <fullName evidence="2">Uncharacterized protein</fullName>
    </submittedName>
</protein>
<feature type="region of interest" description="Disordered" evidence="1">
    <location>
        <begin position="53"/>
        <end position="75"/>
    </location>
</feature>
<dbReference type="AlphaFoldDB" id="A0A8J3S187"/>
<accession>A0A8J3S187</accession>
<evidence type="ECO:0000313" key="2">
    <source>
        <dbReference type="EMBL" id="GIH84051.1"/>
    </source>
</evidence>
<gene>
    <name evidence="2" type="ORF">Pro02_24590</name>
</gene>
<reference evidence="2" key="1">
    <citation type="submission" date="2021-01" db="EMBL/GenBank/DDBJ databases">
        <title>Whole genome shotgun sequence of Planobispora rosea NBRC 15558.</title>
        <authorList>
            <person name="Komaki H."/>
            <person name="Tamura T."/>
        </authorList>
    </citation>
    <scope>NUCLEOTIDE SEQUENCE</scope>
    <source>
        <strain evidence="2">NBRC 15558</strain>
    </source>
</reference>